<dbReference type="Gene3D" id="1.20.120.1630">
    <property type="match status" value="1"/>
</dbReference>
<evidence type="ECO:0000256" key="8">
    <source>
        <dbReference type="ARBA" id="ARBA00022692"/>
    </source>
</evidence>
<dbReference type="GO" id="GO:0005789">
    <property type="term" value="C:endoplasmic reticulum membrane"/>
    <property type="evidence" value="ECO:0007669"/>
    <property type="project" value="UniProtKB-SubCell"/>
</dbReference>
<comment type="caution">
    <text evidence="14">The sequence shown here is derived from an EMBL/GenBank/DDBJ whole genome shotgun (WGS) entry which is preliminary data.</text>
</comment>
<evidence type="ECO:0000256" key="11">
    <source>
        <dbReference type="ARBA" id="ARBA00023572"/>
    </source>
</evidence>
<evidence type="ECO:0000256" key="2">
    <source>
        <dbReference type="ARBA" id="ARBA00004141"/>
    </source>
</evidence>
<feature type="transmembrane region" description="Helical" evidence="13">
    <location>
        <begin position="75"/>
        <end position="98"/>
    </location>
</feature>
<feature type="transmembrane region" description="Helical" evidence="13">
    <location>
        <begin position="44"/>
        <end position="63"/>
    </location>
</feature>
<dbReference type="PANTHER" id="PTHR12714:SF9">
    <property type="entry name" value="PROTEIN-S-ISOPRENYLCYSTEINE O-METHYLTRANSFERASE"/>
    <property type="match status" value="1"/>
</dbReference>
<dbReference type="Pfam" id="PF04140">
    <property type="entry name" value="ICMT"/>
    <property type="match status" value="1"/>
</dbReference>
<protein>
    <recommendedName>
        <fullName evidence="12 13">Protein-S-isoprenylcysteine O-methyltransferase</fullName>
        <ecNumber evidence="4 13">2.1.1.100</ecNumber>
    </recommendedName>
</protein>
<comment type="function">
    <text evidence="11">Catalyzes the post-translational methylation of isoprenylated C-terminal cysteine residues.</text>
</comment>
<dbReference type="InterPro" id="IPR007269">
    <property type="entry name" value="ICMT_MeTrfase"/>
</dbReference>
<sequence length="296" mass="34157">MIRQGHISLQSFLLGLGMLSYFILACGSWSPGLGITVEWLKERPWAYCGGFYLLVNIIIVLIFRGLEWQVAVRGCFLGSACGVGIIVTTLCEASYRVFGWYMVVLTFFHYSEYLTTAIGNPRTLSLDSYLLNHSWAYGIAAVASWTEFFVERWLLPDMKKVWYVSAIGIIICLWGEIIRKSAMLTAKTNFNHIVQTKRQENHELVTWGTYKLFRHPSYVGWFWWSVGTQLILVNPLCSIAYTLASWSFFNERINFEEITLINFFGEKYLDYQKRVGTGLPFIKGYQYNHRSPSNSQ</sequence>
<keyword evidence="8 13" id="KW-0812">Transmembrane</keyword>
<feature type="transmembrane region" description="Helical" evidence="13">
    <location>
        <begin position="135"/>
        <end position="154"/>
    </location>
</feature>
<evidence type="ECO:0000256" key="13">
    <source>
        <dbReference type="RuleBase" id="RU362022"/>
    </source>
</evidence>
<evidence type="ECO:0000313" key="15">
    <source>
        <dbReference type="Proteomes" id="UP001445076"/>
    </source>
</evidence>
<proteinExistence type="inferred from homology"/>
<dbReference type="Proteomes" id="UP001445076">
    <property type="component" value="Unassembled WGS sequence"/>
</dbReference>
<accession>A0AAW0Y721</accession>
<dbReference type="EMBL" id="JARKIK010000014">
    <property type="protein sequence ID" value="KAK8747784.1"/>
    <property type="molecule type" value="Genomic_DNA"/>
</dbReference>
<feature type="transmembrane region" description="Helical" evidence="13">
    <location>
        <begin position="12"/>
        <end position="32"/>
    </location>
</feature>
<evidence type="ECO:0000256" key="10">
    <source>
        <dbReference type="ARBA" id="ARBA00023136"/>
    </source>
</evidence>
<keyword evidence="9 13" id="KW-1133">Transmembrane helix</keyword>
<dbReference type="PANTHER" id="PTHR12714">
    <property type="entry name" value="PROTEIN-S ISOPRENYLCYSTEINE O-METHYLTRANSFERASE"/>
    <property type="match status" value="1"/>
</dbReference>
<comment type="catalytic activity">
    <reaction evidence="1 13">
        <text>[protein]-C-terminal S-[(2E,6E)-farnesyl]-L-cysteine + S-adenosyl-L-methionine = [protein]-C-terminal S-[(2E,6E)-farnesyl]-L-cysteine methyl ester + S-adenosyl-L-homocysteine</text>
        <dbReference type="Rhea" id="RHEA:21672"/>
        <dbReference type="Rhea" id="RHEA-COMP:12125"/>
        <dbReference type="Rhea" id="RHEA-COMP:12126"/>
        <dbReference type="ChEBI" id="CHEBI:57856"/>
        <dbReference type="ChEBI" id="CHEBI:59789"/>
        <dbReference type="ChEBI" id="CHEBI:90510"/>
        <dbReference type="ChEBI" id="CHEBI:90511"/>
        <dbReference type="EC" id="2.1.1.100"/>
    </reaction>
</comment>
<keyword evidence="7 13" id="KW-0949">S-adenosyl-L-methionine</keyword>
<dbReference type="GO" id="GO:0032259">
    <property type="term" value="P:methylation"/>
    <property type="evidence" value="ECO:0007669"/>
    <property type="project" value="UniProtKB-KW"/>
</dbReference>
<dbReference type="AlphaFoldDB" id="A0AAW0Y721"/>
<dbReference type="EC" id="2.1.1.100" evidence="4 13"/>
<dbReference type="InterPro" id="IPR025770">
    <property type="entry name" value="PPMT_MeTrfase"/>
</dbReference>
<comment type="similarity">
    <text evidence="3 13">Belongs to the class VI-like SAM-binding methyltransferase superfamily. Isoprenylcysteine carboxyl methyltransferase family.</text>
</comment>
<keyword evidence="6" id="KW-0808">Transferase</keyword>
<dbReference type="GO" id="GO:0004671">
    <property type="term" value="F:protein C-terminal S-isoprenylcysteine carboxyl O-methyltransferase activity"/>
    <property type="evidence" value="ECO:0007669"/>
    <property type="project" value="UniProtKB-EC"/>
</dbReference>
<keyword evidence="13" id="KW-0256">Endoplasmic reticulum</keyword>
<keyword evidence="5 13" id="KW-0489">Methyltransferase</keyword>
<comment type="subcellular location">
    <subcellularLocation>
        <location evidence="13">Endoplasmic reticulum membrane</location>
        <topology evidence="13">Multi-pass membrane protein</topology>
    </subcellularLocation>
    <subcellularLocation>
        <location evidence="2">Membrane</location>
        <topology evidence="2">Multi-pass membrane protein</topology>
    </subcellularLocation>
</comment>
<evidence type="ECO:0000256" key="3">
    <source>
        <dbReference type="ARBA" id="ARBA00009140"/>
    </source>
</evidence>
<organism evidence="14 15">
    <name type="scientific">Cherax quadricarinatus</name>
    <name type="common">Australian red claw crayfish</name>
    <dbReference type="NCBI Taxonomy" id="27406"/>
    <lineage>
        <taxon>Eukaryota</taxon>
        <taxon>Metazoa</taxon>
        <taxon>Ecdysozoa</taxon>
        <taxon>Arthropoda</taxon>
        <taxon>Crustacea</taxon>
        <taxon>Multicrustacea</taxon>
        <taxon>Malacostraca</taxon>
        <taxon>Eumalacostraca</taxon>
        <taxon>Eucarida</taxon>
        <taxon>Decapoda</taxon>
        <taxon>Pleocyemata</taxon>
        <taxon>Astacidea</taxon>
        <taxon>Parastacoidea</taxon>
        <taxon>Parastacidae</taxon>
        <taxon>Cherax</taxon>
    </lineage>
</organism>
<keyword evidence="10 13" id="KW-0472">Membrane</keyword>
<feature type="transmembrane region" description="Helical" evidence="13">
    <location>
        <begin position="161"/>
        <end position="178"/>
    </location>
</feature>
<evidence type="ECO:0000256" key="4">
    <source>
        <dbReference type="ARBA" id="ARBA00012151"/>
    </source>
</evidence>
<evidence type="ECO:0000256" key="6">
    <source>
        <dbReference type="ARBA" id="ARBA00022679"/>
    </source>
</evidence>
<evidence type="ECO:0000256" key="5">
    <source>
        <dbReference type="ARBA" id="ARBA00022603"/>
    </source>
</evidence>
<evidence type="ECO:0000313" key="14">
    <source>
        <dbReference type="EMBL" id="KAK8747784.1"/>
    </source>
</evidence>
<evidence type="ECO:0000256" key="9">
    <source>
        <dbReference type="ARBA" id="ARBA00022989"/>
    </source>
</evidence>
<reference evidence="14 15" key="1">
    <citation type="journal article" date="2024" name="BMC Genomics">
        <title>Genome assembly of redclaw crayfish (Cherax quadricarinatus) provides insights into its immune adaptation and hypoxia tolerance.</title>
        <authorList>
            <person name="Liu Z."/>
            <person name="Zheng J."/>
            <person name="Li H."/>
            <person name="Fang K."/>
            <person name="Wang S."/>
            <person name="He J."/>
            <person name="Zhou D."/>
            <person name="Weng S."/>
            <person name="Chi M."/>
            <person name="Gu Z."/>
            <person name="He J."/>
            <person name="Li F."/>
            <person name="Wang M."/>
        </authorList>
    </citation>
    <scope>NUCLEOTIDE SEQUENCE [LARGE SCALE GENOMIC DNA]</scope>
    <source>
        <strain evidence="14">ZL_2023a</strain>
    </source>
</reference>
<gene>
    <name evidence="14" type="ORF">OTU49_016602</name>
</gene>
<name>A0AAW0Y721_CHEQU</name>
<evidence type="ECO:0000256" key="1">
    <source>
        <dbReference type="ARBA" id="ARBA00001450"/>
    </source>
</evidence>
<dbReference type="PROSITE" id="PS51257">
    <property type="entry name" value="PROKAR_LIPOPROTEIN"/>
    <property type="match status" value="1"/>
</dbReference>
<evidence type="ECO:0000256" key="12">
    <source>
        <dbReference type="ARBA" id="ARBA00023656"/>
    </source>
</evidence>
<keyword evidence="15" id="KW-1185">Reference proteome</keyword>
<dbReference type="PROSITE" id="PS51564">
    <property type="entry name" value="SAM_ICMT"/>
    <property type="match status" value="1"/>
</dbReference>
<evidence type="ECO:0000256" key="7">
    <source>
        <dbReference type="ARBA" id="ARBA00022691"/>
    </source>
</evidence>
<feature type="transmembrane region" description="Helical" evidence="13">
    <location>
        <begin position="221"/>
        <end position="244"/>
    </location>
</feature>